<evidence type="ECO:0000313" key="12">
    <source>
        <dbReference type="Proteomes" id="UP000265120"/>
    </source>
</evidence>
<dbReference type="PANTHER" id="PTHR16677">
    <property type="entry name" value="HEMATOPOIETIC PROGENITOR CELL ANTIGEN CD34"/>
    <property type="match status" value="1"/>
</dbReference>
<dbReference type="InterPro" id="IPR013836">
    <property type="entry name" value="CD34/Podocalyxin"/>
</dbReference>
<evidence type="ECO:0000256" key="5">
    <source>
        <dbReference type="ARBA" id="ARBA00022989"/>
    </source>
</evidence>
<dbReference type="PANTHER" id="PTHR16677:SF2">
    <property type="entry name" value="SI:CH211-286O17.1"/>
    <property type="match status" value="1"/>
</dbReference>
<dbReference type="OrthoDB" id="8797786at2759"/>
<reference evidence="11 12" key="1">
    <citation type="journal article" date="2014" name="Nat. Genet.">
        <title>Whole-genome sequence of a flatfish provides insights into ZW sex chromosome evolution and adaptation to a benthic lifestyle.</title>
        <authorList>
            <person name="Chen S."/>
            <person name="Zhang G."/>
            <person name="Shao C."/>
            <person name="Huang Q."/>
            <person name="Liu G."/>
            <person name="Zhang P."/>
            <person name="Song W."/>
            <person name="An N."/>
            <person name="Chalopin D."/>
            <person name="Volff J.N."/>
            <person name="Hong Y."/>
            <person name="Li Q."/>
            <person name="Sha Z."/>
            <person name="Zhou H."/>
            <person name="Xie M."/>
            <person name="Yu Q."/>
            <person name="Liu Y."/>
            <person name="Xiang H."/>
            <person name="Wang N."/>
            <person name="Wu K."/>
            <person name="Yang C."/>
            <person name="Zhou Q."/>
            <person name="Liao X."/>
            <person name="Yang L."/>
            <person name="Hu Q."/>
            <person name="Zhang J."/>
            <person name="Meng L."/>
            <person name="Jin L."/>
            <person name="Tian Y."/>
            <person name="Lian J."/>
            <person name="Yang J."/>
            <person name="Miao G."/>
            <person name="Liu S."/>
            <person name="Liang Z."/>
            <person name="Yan F."/>
            <person name="Li Y."/>
            <person name="Sun B."/>
            <person name="Zhang H."/>
            <person name="Zhang J."/>
            <person name="Zhu Y."/>
            <person name="Du M."/>
            <person name="Zhao Y."/>
            <person name="Schartl M."/>
            <person name="Tang Q."/>
            <person name="Wang J."/>
        </authorList>
    </citation>
    <scope>NUCLEOTIDE SEQUENCE</scope>
</reference>
<dbReference type="GeneTree" id="ENSGT00390000008414"/>
<keyword evidence="12" id="KW-1185">Reference proteome</keyword>
<evidence type="ECO:0000256" key="8">
    <source>
        <dbReference type="SAM" id="MobiDB-lite"/>
    </source>
</evidence>
<feature type="chain" id="PRO_5018257506" evidence="10">
    <location>
        <begin position="36"/>
        <end position="340"/>
    </location>
</feature>
<dbReference type="GeneID" id="103386585"/>
<dbReference type="AlphaFoldDB" id="A0A3P8WJH8"/>
<evidence type="ECO:0000256" key="10">
    <source>
        <dbReference type="SAM" id="SignalP"/>
    </source>
</evidence>
<dbReference type="Ensembl" id="ENSCSET00000026013.1">
    <property type="protein sequence ID" value="ENSCSEP00000025676.1"/>
    <property type="gene ID" value="ENSCSEG00000016393.1"/>
</dbReference>
<organism evidence="11 12">
    <name type="scientific">Cynoglossus semilaevis</name>
    <name type="common">Tongue sole</name>
    <dbReference type="NCBI Taxonomy" id="244447"/>
    <lineage>
        <taxon>Eukaryota</taxon>
        <taxon>Metazoa</taxon>
        <taxon>Chordata</taxon>
        <taxon>Craniata</taxon>
        <taxon>Vertebrata</taxon>
        <taxon>Euteleostomi</taxon>
        <taxon>Actinopterygii</taxon>
        <taxon>Neopterygii</taxon>
        <taxon>Teleostei</taxon>
        <taxon>Neoteleostei</taxon>
        <taxon>Acanthomorphata</taxon>
        <taxon>Carangaria</taxon>
        <taxon>Pleuronectiformes</taxon>
        <taxon>Pleuronectoidei</taxon>
        <taxon>Cynoglossidae</taxon>
        <taxon>Cynoglossinae</taxon>
        <taxon>Cynoglossus</taxon>
    </lineage>
</organism>
<keyword evidence="3 10" id="KW-0732">Signal</keyword>
<dbReference type="GO" id="GO:0007155">
    <property type="term" value="P:cell adhesion"/>
    <property type="evidence" value="ECO:0007669"/>
    <property type="project" value="UniProtKB-KW"/>
</dbReference>
<evidence type="ECO:0000256" key="7">
    <source>
        <dbReference type="ARBA" id="ARBA00023180"/>
    </source>
</evidence>
<dbReference type="FunCoup" id="A0A3P8WJH8">
    <property type="interactions" value="57"/>
</dbReference>
<evidence type="ECO:0000256" key="6">
    <source>
        <dbReference type="ARBA" id="ARBA00023136"/>
    </source>
</evidence>
<dbReference type="KEGG" id="csem:103386585"/>
<evidence type="ECO:0000256" key="3">
    <source>
        <dbReference type="ARBA" id="ARBA00022729"/>
    </source>
</evidence>
<dbReference type="STRING" id="244447.ENSCSEP00000025676"/>
<keyword evidence="4" id="KW-0130">Cell adhesion</keyword>
<accession>A0A3P8WJH8</accession>
<feature type="transmembrane region" description="Helical" evidence="9">
    <location>
        <begin position="245"/>
        <end position="267"/>
    </location>
</feature>
<protein>
    <submittedName>
        <fullName evidence="11">Si:ch211-286o17.1</fullName>
    </submittedName>
</protein>
<evidence type="ECO:0000256" key="4">
    <source>
        <dbReference type="ARBA" id="ARBA00022889"/>
    </source>
</evidence>
<feature type="compositionally biased region" description="Polar residues" evidence="8">
    <location>
        <begin position="80"/>
        <end position="102"/>
    </location>
</feature>
<dbReference type="InterPro" id="IPR008083">
    <property type="entry name" value="CD34"/>
</dbReference>
<feature type="region of interest" description="Disordered" evidence="8">
    <location>
        <begin position="297"/>
        <end position="340"/>
    </location>
</feature>
<proteinExistence type="predicted"/>
<sequence>MRMAASSTKRNNGPWKMLTFTLALIAALMSTGVTAQEEELAAVTAPNLESYVRGDMIPKTTKSTEQQGEQGHVWVIPSMESPQTTAENTAATTGDANNQTSAPEDRETKTTAGVNTEEVMEPKTPAPLPSRGDGPDNLPQPMPKDDVVCVSKEAVQNKNAVSLKLKETSSCKDSKVKIISVIQELCGEDCKLEIYQEDNTNELIVSGKYVEDDVTGMANKFNNDNIKDKTDVEEARPRWGKNSKLVLVSLLLTGLLLAALLVAGYYFKTHRKNSKGVRLAESFQVDEENQANTLVSVAPLPQQEAIDKPTPNGESPPDNGTNQAPTTNGHSQTPVADTEM</sequence>
<reference evidence="11" key="2">
    <citation type="submission" date="2025-08" db="UniProtKB">
        <authorList>
            <consortium name="Ensembl"/>
        </authorList>
    </citation>
    <scope>IDENTIFICATION</scope>
</reference>
<feature type="region of interest" description="Disordered" evidence="8">
    <location>
        <begin position="78"/>
        <end position="139"/>
    </location>
</feature>
<dbReference type="Proteomes" id="UP000265120">
    <property type="component" value="Chromosome 11"/>
</dbReference>
<evidence type="ECO:0000313" key="11">
    <source>
        <dbReference type="Ensembl" id="ENSCSEP00000025676.1"/>
    </source>
</evidence>
<keyword evidence="6 9" id="KW-0472">Membrane</keyword>
<evidence type="ECO:0000256" key="2">
    <source>
        <dbReference type="ARBA" id="ARBA00022692"/>
    </source>
</evidence>
<keyword evidence="2 9" id="KW-0812">Transmembrane</keyword>
<comment type="subcellular location">
    <subcellularLocation>
        <location evidence="1">Membrane</location>
        <topology evidence="1">Single-pass type I membrane protein</topology>
    </subcellularLocation>
</comment>
<dbReference type="Pfam" id="PF06365">
    <property type="entry name" value="CD34_antigen"/>
    <property type="match status" value="1"/>
</dbReference>
<dbReference type="RefSeq" id="XP_008319141.1">
    <property type="nucleotide sequence ID" value="XM_008320919.3"/>
</dbReference>
<dbReference type="GO" id="GO:0005886">
    <property type="term" value="C:plasma membrane"/>
    <property type="evidence" value="ECO:0007669"/>
    <property type="project" value="UniProtKB-ARBA"/>
</dbReference>
<keyword evidence="5 9" id="KW-1133">Transmembrane helix</keyword>
<dbReference type="InParanoid" id="A0A3P8WJH8"/>
<keyword evidence="7" id="KW-0325">Glycoprotein</keyword>
<reference evidence="11" key="3">
    <citation type="submission" date="2025-09" db="UniProtKB">
        <authorList>
            <consortium name="Ensembl"/>
        </authorList>
    </citation>
    <scope>IDENTIFICATION</scope>
</reference>
<evidence type="ECO:0000256" key="1">
    <source>
        <dbReference type="ARBA" id="ARBA00004479"/>
    </source>
</evidence>
<feature type="compositionally biased region" description="Polar residues" evidence="8">
    <location>
        <begin position="318"/>
        <end position="340"/>
    </location>
</feature>
<name>A0A3P8WJH8_CYNSE</name>
<feature type="signal peptide" evidence="10">
    <location>
        <begin position="1"/>
        <end position="35"/>
    </location>
</feature>
<evidence type="ECO:0000256" key="9">
    <source>
        <dbReference type="SAM" id="Phobius"/>
    </source>
</evidence>
<dbReference type="OMA" id="ECKLEIY"/>